<sequence>MKNTFYAVVFLLVGFSGFAQESDSEYKAKAVQLIEINSGATFDVMLKPLAGMVAEENRDAFKAEVKESMKGLFDKLAVVYMESFTEAELDEILAFYATPVGQKMTAELPVITEKSMQIGQQWGMQLQPLMAKYSK</sequence>
<gene>
    <name evidence="3" type="ORF">ES724_05530</name>
</gene>
<feature type="signal peptide" evidence="1">
    <location>
        <begin position="1"/>
        <end position="21"/>
    </location>
</feature>
<dbReference type="InterPro" id="IPR018637">
    <property type="entry name" value="DUF2059"/>
</dbReference>
<proteinExistence type="predicted"/>
<protein>
    <submittedName>
        <fullName evidence="3">DUF2059 domain-containing protein</fullName>
    </submittedName>
</protein>
<keyword evidence="4" id="KW-1185">Reference proteome</keyword>
<accession>A0A5C7A083</accession>
<dbReference type="Proteomes" id="UP000321367">
    <property type="component" value="Unassembled WGS sequence"/>
</dbReference>
<dbReference type="RefSeq" id="WP_146930686.1">
    <property type="nucleotide sequence ID" value="NZ_CBCSHZ010000004.1"/>
</dbReference>
<feature type="domain" description="DUF2059" evidence="2">
    <location>
        <begin position="74"/>
        <end position="128"/>
    </location>
</feature>
<evidence type="ECO:0000259" key="2">
    <source>
        <dbReference type="Pfam" id="PF09832"/>
    </source>
</evidence>
<reference evidence="3 4" key="1">
    <citation type="submission" date="2019-08" db="EMBL/GenBank/DDBJ databases">
        <title>Genome sequence of Gillisia hiemivivida IC154 (type strain).</title>
        <authorList>
            <person name="Bowman J.P."/>
        </authorList>
    </citation>
    <scope>NUCLEOTIDE SEQUENCE [LARGE SCALE GENOMIC DNA]</scope>
    <source>
        <strain evidence="3 4">IC154</strain>
    </source>
</reference>
<feature type="chain" id="PRO_5023069783" evidence="1">
    <location>
        <begin position="22"/>
        <end position="135"/>
    </location>
</feature>
<dbReference type="AlphaFoldDB" id="A0A5C7A083"/>
<dbReference type="EMBL" id="VORY01000004">
    <property type="protein sequence ID" value="TXD94472.1"/>
    <property type="molecule type" value="Genomic_DNA"/>
</dbReference>
<comment type="caution">
    <text evidence="3">The sequence shown here is derived from an EMBL/GenBank/DDBJ whole genome shotgun (WGS) entry which is preliminary data.</text>
</comment>
<name>A0A5C7A083_9FLAO</name>
<evidence type="ECO:0000313" key="3">
    <source>
        <dbReference type="EMBL" id="TXD94472.1"/>
    </source>
</evidence>
<evidence type="ECO:0000256" key="1">
    <source>
        <dbReference type="SAM" id="SignalP"/>
    </source>
</evidence>
<evidence type="ECO:0000313" key="4">
    <source>
        <dbReference type="Proteomes" id="UP000321367"/>
    </source>
</evidence>
<dbReference type="Pfam" id="PF09832">
    <property type="entry name" value="DUF2059"/>
    <property type="match status" value="1"/>
</dbReference>
<dbReference type="OrthoDB" id="1143459at2"/>
<keyword evidence="1" id="KW-0732">Signal</keyword>
<organism evidence="3 4">
    <name type="scientific">Gillisia hiemivivida</name>
    <dbReference type="NCBI Taxonomy" id="291190"/>
    <lineage>
        <taxon>Bacteria</taxon>
        <taxon>Pseudomonadati</taxon>
        <taxon>Bacteroidota</taxon>
        <taxon>Flavobacteriia</taxon>
        <taxon>Flavobacteriales</taxon>
        <taxon>Flavobacteriaceae</taxon>
        <taxon>Gillisia</taxon>
    </lineage>
</organism>